<dbReference type="GO" id="GO:0008984">
    <property type="term" value="F:protein-glutamate methylesterase activity"/>
    <property type="evidence" value="ECO:0007669"/>
    <property type="project" value="UniProtKB-UniRule"/>
</dbReference>
<dbReference type="PANTHER" id="PTHR42872:SF6">
    <property type="entry name" value="PROTEIN-GLUTAMATE METHYLESTERASE_PROTEIN-GLUTAMINE GLUTAMINASE"/>
    <property type="match status" value="1"/>
</dbReference>
<evidence type="ECO:0000256" key="7">
    <source>
        <dbReference type="PROSITE-ProRule" id="PRU00050"/>
    </source>
</evidence>
<evidence type="ECO:0000256" key="6">
    <source>
        <dbReference type="HAMAP-Rule" id="MF_00099"/>
    </source>
</evidence>
<dbReference type="AlphaFoldDB" id="A0A0A0I8W7"/>
<keyword evidence="2 6" id="KW-0145">Chemotaxis</keyword>
<dbReference type="NCBIfam" id="NF001965">
    <property type="entry name" value="PRK00742.1"/>
    <property type="match status" value="1"/>
</dbReference>
<organism evidence="11 12">
    <name type="scientific">Clostridium novyi A str. 4552</name>
    <dbReference type="NCBI Taxonomy" id="1444289"/>
    <lineage>
        <taxon>Bacteria</taxon>
        <taxon>Bacillati</taxon>
        <taxon>Bacillota</taxon>
        <taxon>Clostridia</taxon>
        <taxon>Eubacteriales</taxon>
        <taxon>Clostridiaceae</taxon>
        <taxon>Clostridium</taxon>
    </lineage>
</organism>
<dbReference type="SUPFAM" id="SSF52172">
    <property type="entry name" value="CheY-like"/>
    <property type="match status" value="1"/>
</dbReference>
<dbReference type="PROSITE" id="PS50122">
    <property type="entry name" value="CHEB"/>
    <property type="match status" value="1"/>
</dbReference>
<comment type="function">
    <text evidence="4">May play the central regulatory role in sporulation. It may be an element of the effector pathway responsible for the activation of sporulation genes in response to nutritional stress. Spo0A may act in concert with spo0H (a sigma factor) to control the expression of some genes that are critical to the sporulation process.</text>
</comment>
<dbReference type="RefSeq" id="WP_039253997.1">
    <property type="nucleotide sequence ID" value="NZ_JENJ01000015.1"/>
</dbReference>
<dbReference type="SUPFAM" id="SSF52738">
    <property type="entry name" value="Methylesterase CheB, C-terminal domain"/>
    <property type="match status" value="1"/>
</dbReference>
<name>A0A0A0I8W7_CLONO</name>
<dbReference type="EMBL" id="JENJ01000015">
    <property type="protein sequence ID" value="KGM97018.1"/>
    <property type="molecule type" value="Genomic_DNA"/>
</dbReference>
<comment type="caution">
    <text evidence="11">The sequence shown here is derived from an EMBL/GenBank/DDBJ whole genome shotgun (WGS) entry which is preliminary data.</text>
</comment>
<dbReference type="InterPro" id="IPR011006">
    <property type="entry name" value="CheY-like_superfamily"/>
</dbReference>
<keyword evidence="6 8" id="KW-0597">Phosphoprotein</keyword>
<dbReference type="Pfam" id="PF01339">
    <property type="entry name" value="CheB_methylest"/>
    <property type="match status" value="1"/>
</dbReference>
<dbReference type="CDD" id="cd16432">
    <property type="entry name" value="CheB_Rec"/>
    <property type="match status" value="1"/>
</dbReference>
<dbReference type="Pfam" id="PF00072">
    <property type="entry name" value="Response_reg"/>
    <property type="match status" value="1"/>
</dbReference>
<dbReference type="InterPro" id="IPR008248">
    <property type="entry name" value="CheB-like"/>
</dbReference>
<sequence length="353" mass="38510">MEKIKVIVVDDSALMRKIISDIINLQNDMEVICTARNGEDLIKKLENQKPDVITLDIEMPKMNGMQTLQQMKLKKYNIPTIMLSSVSKEGTKLTMECLHNGAFDFIAKPSGAISLDIEKVGDELVSKIRLTKGKNSFEVKTNINKNTLLKNKTRRVARKIGTSNIEAVVIGASTGGPKALYKVITGLPEKLGVPVFVVQHMPVGFTKAFADRLNANSKIEVIEASEGDVIKKDVVYIAKGGLHMEVTKDKKIHLSSEPPIWGVRPAVDKLFISAAKVYSANILSIVLTGMGKDGSEGTKVIKDMGGVTISQDKDTCTIYGMPKAAFETGKVDYVLPIYEVSEAIVKNTVGSGR</sequence>
<accession>A0A0A0I8W7</accession>
<evidence type="ECO:0000256" key="1">
    <source>
        <dbReference type="ARBA" id="ARBA00022490"/>
    </source>
</evidence>
<evidence type="ECO:0000256" key="2">
    <source>
        <dbReference type="ARBA" id="ARBA00022500"/>
    </source>
</evidence>
<dbReference type="OrthoDB" id="9793421at2"/>
<dbReference type="Gene3D" id="3.40.50.2300">
    <property type="match status" value="1"/>
</dbReference>
<evidence type="ECO:0000313" key="11">
    <source>
        <dbReference type="EMBL" id="KGM97018.1"/>
    </source>
</evidence>
<dbReference type="EC" id="3.1.1.61" evidence="6"/>
<comment type="catalytic activity">
    <reaction evidence="5 6">
        <text>[protein]-L-glutamate 5-O-methyl ester + H2O = L-glutamyl-[protein] + methanol + H(+)</text>
        <dbReference type="Rhea" id="RHEA:23236"/>
        <dbReference type="Rhea" id="RHEA-COMP:10208"/>
        <dbReference type="Rhea" id="RHEA-COMP:10311"/>
        <dbReference type="ChEBI" id="CHEBI:15377"/>
        <dbReference type="ChEBI" id="CHEBI:15378"/>
        <dbReference type="ChEBI" id="CHEBI:17790"/>
        <dbReference type="ChEBI" id="CHEBI:29973"/>
        <dbReference type="ChEBI" id="CHEBI:82795"/>
        <dbReference type="EC" id="3.1.1.61"/>
    </reaction>
</comment>
<comment type="similarity">
    <text evidence="6">Belongs to the CheB family.</text>
</comment>
<comment type="function">
    <text evidence="6">Involved in chemotaxis. Part of a chemotaxis signal transduction system that modulates chemotaxis in response to various stimuli. Catalyzes the demethylation of specific methylglutamate residues introduced into the chemoreceptors (methyl-accepting chemotaxis proteins or MCP) by CheR. Also mediates the irreversible deamidation of specific glutamine residues to glutamic acid.</text>
</comment>
<keyword evidence="3 6" id="KW-0378">Hydrolase</keyword>
<evidence type="ECO:0000259" key="10">
    <source>
        <dbReference type="PROSITE" id="PS50122"/>
    </source>
</evidence>
<comment type="PTM">
    <text evidence="6">Phosphorylated by CheA. Phosphorylation of the N-terminal regulatory domain activates the methylesterase activity.</text>
</comment>
<evidence type="ECO:0000256" key="4">
    <source>
        <dbReference type="ARBA" id="ARBA00024867"/>
    </source>
</evidence>
<comment type="catalytic activity">
    <reaction evidence="6">
        <text>L-glutaminyl-[protein] + H2O = L-glutamyl-[protein] + NH4(+)</text>
        <dbReference type="Rhea" id="RHEA:16441"/>
        <dbReference type="Rhea" id="RHEA-COMP:10207"/>
        <dbReference type="Rhea" id="RHEA-COMP:10208"/>
        <dbReference type="ChEBI" id="CHEBI:15377"/>
        <dbReference type="ChEBI" id="CHEBI:28938"/>
        <dbReference type="ChEBI" id="CHEBI:29973"/>
        <dbReference type="ChEBI" id="CHEBI:30011"/>
        <dbReference type="EC" id="3.5.1.44"/>
    </reaction>
</comment>
<dbReference type="InterPro" id="IPR000673">
    <property type="entry name" value="Sig_transdc_resp-reg_Me-estase"/>
</dbReference>
<proteinExistence type="inferred from homology"/>
<dbReference type="PIRSF" id="PIRSF000876">
    <property type="entry name" value="RR_chemtxs_CheB"/>
    <property type="match status" value="1"/>
</dbReference>
<dbReference type="HAMAP" id="MF_00099">
    <property type="entry name" value="CheB_chemtxs"/>
    <property type="match status" value="1"/>
</dbReference>
<evidence type="ECO:0000259" key="9">
    <source>
        <dbReference type="PROSITE" id="PS50110"/>
    </source>
</evidence>
<dbReference type="GO" id="GO:0005737">
    <property type="term" value="C:cytoplasm"/>
    <property type="evidence" value="ECO:0007669"/>
    <property type="project" value="UniProtKB-SubCell"/>
</dbReference>
<evidence type="ECO:0000256" key="3">
    <source>
        <dbReference type="ARBA" id="ARBA00022801"/>
    </source>
</evidence>
<dbReference type="InterPro" id="IPR035909">
    <property type="entry name" value="CheB_C"/>
</dbReference>
<keyword evidence="1 6" id="KW-0963">Cytoplasm</keyword>
<feature type="active site" evidence="6 7">
    <location>
        <position position="293"/>
    </location>
</feature>
<dbReference type="SMART" id="SM00448">
    <property type="entry name" value="REC"/>
    <property type="match status" value="1"/>
</dbReference>
<feature type="active site" evidence="6 7">
    <location>
        <position position="173"/>
    </location>
</feature>
<gene>
    <name evidence="6" type="primary">cheB</name>
    <name evidence="11" type="ORF">Z968_04755</name>
</gene>
<evidence type="ECO:0000313" key="12">
    <source>
        <dbReference type="Proteomes" id="UP000030012"/>
    </source>
</evidence>
<dbReference type="Gene3D" id="3.40.50.180">
    <property type="entry name" value="Methylesterase CheB, C-terminal domain"/>
    <property type="match status" value="1"/>
</dbReference>
<evidence type="ECO:0000256" key="5">
    <source>
        <dbReference type="ARBA" id="ARBA00048267"/>
    </source>
</evidence>
<dbReference type="GO" id="GO:0050568">
    <property type="term" value="F:protein-glutamine glutaminase activity"/>
    <property type="evidence" value="ECO:0007669"/>
    <property type="project" value="UniProtKB-UniRule"/>
</dbReference>
<dbReference type="InterPro" id="IPR001789">
    <property type="entry name" value="Sig_transdc_resp-reg_receiver"/>
</dbReference>
<feature type="domain" description="Response regulatory" evidence="9">
    <location>
        <begin position="5"/>
        <end position="123"/>
    </location>
</feature>
<dbReference type="Proteomes" id="UP000030012">
    <property type="component" value="Unassembled WGS sequence"/>
</dbReference>
<dbReference type="GO" id="GO:0006935">
    <property type="term" value="P:chemotaxis"/>
    <property type="evidence" value="ECO:0007669"/>
    <property type="project" value="UniProtKB-UniRule"/>
</dbReference>
<feature type="active site" evidence="6 7">
    <location>
        <position position="200"/>
    </location>
</feature>
<dbReference type="GO" id="GO:0000156">
    <property type="term" value="F:phosphorelay response regulator activity"/>
    <property type="evidence" value="ECO:0007669"/>
    <property type="project" value="InterPro"/>
</dbReference>
<dbReference type="PANTHER" id="PTHR42872">
    <property type="entry name" value="PROTEIN-GLUTAMATE METHYLESTERASE/PROTEIN-GLUTAMINE GLUTAMINASE"/>
    <property type="match status" value="1"/>
</dbReference>
<protein>
    <recommendedName>
        <fullName evidence="6">Protein-glutamate methylesterase/protein-glutamine glutaminase</fullName>
        <ecNumber evidence="6">3.1.1.61</ecNumber>
        <ecNumber evidence="6">3.5.1.44</ecNumber>
    </recommendedName>
</protein>
<dbReference type="EC" id="3.5.1.44" evidence="6"/>
<evidence type="ECO:0000256" key="8">
    <source>
        <dbReference type="PROSITE-ProRule" id="PRU00169"/>
    </source>
</evidence>
<reference evidence="11 12" key="1">
    <citation type="submission" date="2014-01" db="EMBL/GenBank/DDBJ databases">
        <title>Plasmidome dynamics in the species complex Clostridium novyi sensu lato converts strains of independent lineages into distinctly different pathogens.</title>
        <authorList>
            <person name="Skarin H."/>
            <person name="Segerman B."/>
        </authorList>
    </citation>
    <scope>NUCLEOTIDE SEQUENCE [LARGE SCALE GENOMIC DNA]</scope>
    <source>
        <strain evidence="11 12">4552</strain>
    </source>
</reference>
<comment type="domain">
    <text evidence="6">Contains a C-terminal catalytic domain, and an N-terminal region which modulates catalytic activity.</text>
</comment>
<comment type="subcellular location">
    <subcellularLocation>
        <location evidence="6">Cytoplasm</location>
    </subcellularLocation>
</comment>
<dbReference type="CDD" id="cd17541">
    <property type="entry name" value="REC_CheB-like"/>
    <property type="match status" value="1"/>
</dbReference>
<feature type="domain" description="CheB-type methylesterase" evidence="10">
    <location>
        <begin position="161"/>
        <end position="345"/>
    </location>
</feature>
<feature type="modified residue" description="4-aspartylphosphate" evidence="6 8">
    <location>
        <position position="56"/>
    </location>
</feature>
<dbReference type="PROSITE" id="PS50110">
    <property type="entry name" value="RESPONSE_REGULATORY"/>
    <property type="match status" value="1"/>
</dbReference>